<dbReference type="InterPro" id="IPR036188">
    <property type="entry name" value="FAD/NAD-bd_sf"/>
</dbReference>
<reference evidence="2 3" key="1">
    <citation type="submission" date="2019-10" db="EMBL/GenBank/DDBJ databases">
        <title>Sequencing and Assembly of Multiple Reported Metal-Biooxidizing Members of the Extremely Thermoacidophilic Archaeal Family Sulfolobaceae.</title>
        <authorList>
            <person name="Counts J.A."/>
            <person name="Kelly R.M."/>
        </authorList>
    </citation>
    <scope>NUCLEOTIDE SEQUENCE [LARGE SCALE GENOMIC DNA]</scope>
    <source>
        <strain evidence="2 3">DSM 6482</strain>
    </source>
</reference>
<evidence type="ECO:0000259" key="1">
    <source>
        <dbReference type="Pfam" id="PF01266"/>
    </source>
</evidence>
<sequence>MYNLVVIGAGITGVWSAFMKKDDVLLVEKEKSIGKNSLSSLWSIMPPLCGEFQDLCLASEKDYDDVCFNLGVFCKKTHILKLDDFTGKGKLIGKNEVRTFEPQLDVDKAEMFENGMFVEGSEFFTRMEDVLNVETGTEVLRINYDGNSIKSLETNKGEISAKYFIFSTGFLTKKMFHEDISLFKGHLIRTKKVGLNGILISRNRIAVEGRDLYLNGDSVNTEDPSVIYDELRETVSIISKFLRIDTSTLSVLTGFRTVSTNGKPLIKKVSSNAVLLTGYKFGFALAPYLAREGIKLLGA</sequence>
<evidence type="ECO:0000313" key="3">
    <source>
        <dbReference type="Proteomes" id="UP000470772"/>
    </source>
</evidence>
<dbReference type="InterPro" id="IPR006076">
    <property type="entry name" value="FAD-dep_OxRdtase"/>
</dbReference>
<organism evidence="2 3">
    <name type="scientific">Sulfuracidifex metallicus DSM 6482 = JCM 9184</name>
    <dbReference type="NCBI Taxonomy" id="523847"/>
    <lineage>
        <taxon>Archaea</taxon>
        <taxon>Thermoproteota</taxon>
        <taxon>Thermoprotei</taxon>
        <taxon>Sulfolobales</taxon>
        <taxon>Sulfolobaceae</taxon>
        <taxon>Sulfuracidifex</taxon>
    </lineage>
</organism>
<dbReference type="Gene3D" id="3.50.50.60">
    <property type="entry name" value="FAD/NAD(P)-binding domain"/>
    <property type="match status" value="1"/>
</dbReference>
<comment type="caution">
    <text evidence="2">The sequence shown here is derived from an EMBL/GenBank/DDBJ whole genome shotgun (WGS) entry which is preliminary data.</text>
</comment>
<dbReference type="Proteomes" id="UP000470772">
    <property type="component" value="Unassembled WGS sequence"/>
</dbReference>
<dbReference type="Pfam" id="PF01266">
    <property type="entry name" value="DAO"/>
    <property type="match status" value="1"/>
</dbReference>
<accession>A0A6A9QPY3</accession>
<gene>
    <name evidence="2" type="ORF">GC250_07840</name>
</gene>
<dbReference type="Gene3D" id="3.30.9.10">
    <property type="entry name" value="D-Amino Acid Oxidase, subunit A, domain 2"/>
    <property type="match status" value="1"/>
</dbReference>
<protein>
    <submittedName>
        <fullName evidence="2">FAD-dependent oxidoreductase</fullName>
    </submittedName>
</protein>
<dbReference type="AlphaFoldDB" id="A0A6A9QPY3"/>
<keyword evidence="3" id="KW-1185">Reference proteome</keyword>
<name>A0A6A9QPY3_SULME</name>
<evidence type="ECO:0000313" key="2">
    <source>
        <dbReference type="EMBL" id="MUN29345.1"/>
    </source>
</evidence>
<proteinExistence type="predicted"/>
<dbReference type="EMBL" id="WGGD01000005">
    <property type="protein sequence ID" value="MUN29345.1"/>
    <property type="molecule type" value="Genomic_DNA"/>
</dbReference>
<dbReference type="SUPFAM" id="SSF51905">
    <property type="entry name" value="FAD/NAD(P)-binding domain"/>
    <property type="match status" value="1"/>
</dbReference>
<dbReference type="RefSeq" id="WP_156016922.1">
    <property type="nucleotide sequence ID" value="NZ_WGGD01000005.1"/>
</dbReference>
<feature type="domain" description="FAD dependent oxidoreductase" evidence="1">
    <location>
        <begin position="4"/>
        <end position="292"/>
    </location>
</feature>